<gene>
    <name evidence="1" type="ORF">Apa02nite_016910</name>
</gene>
<dbReference type="SUPFAM" id="SSF110296">
    <property type="entry name" value="Oligoxyloglucan reducing end-specific cellobiohydrolase"/>
    <property type="match status" value="1"/>
</dbReference>
<dbReference type="Gene3D" id="2.130.10.10">
    <property type="entry name" value="YVTN repeat-like/Quinoprotein amine dehydrogenase"/>
    <property type="match status" value="2"/>
</dbReference>
<evidence type="ECO:0000313" key="2">
    <source>
        <dbReference type="Proteomes" id="UP000624709"/>
    </source>
</evidence>
<dbReference type="PANTHER" id="PTHR47199:SF2">
    <property type="entry name" value="PHOTOSYSTEM II STABILITY_ASSEMBLY FACTOR HCF136, CHLOROPLASTIC"/>
    <property type="match status" value="1"/>
</dbReference>
<organism evidence="1 2">
    <name type="scientific">Actinoplanes palleronii</name>
    <dbReference type="NCBI Taxonomy" id="113570"/>
    <lineage>
        <taxon>Bacteria</taxon>
        <taxon>Bacillati</taxon>
        <taxon>Actinomycetota</taxon>
        <taxon>Actinomycetes</taxon>
        <taxon>Micromonosporales</taxon>
        <taxon>Micromonosporaceae</taxon>
        <taxon>Actinoplanes</taxon>
    </lineage>
</organism>
<accession>A0ABQ4B4K9</accession>
<dbReference type="PANTHER" id="PTHR47199">
    <property type="entry name" value="PHOTOSYSTEM II STABILITY/ASSEMBLY FACTOR HCF136, CHLOROPLASTIC"/>
    <property type="match status" value="1"/>
</dbReference>
<name>A0ABQ4B4K9_9ACTN</name>
<dbReference type="Proteomes" id="UP000624709">
    <property type="component" value="Unassembled WGS sequence"/>
</dbReference>
<protein>
    <submittedName>
        <fullName evidence="1">Oxidoreductase</fullName>
    </submittedName>
</protein>
<evidence type="ECO:0000313" key="1">
    <source>
        <dbReference type="EMBL" id="GIE65583.1"/>
    </source>
</evidence>
<keyword evidence="2" id="KW-1185">Reference proteome</keyword>
<dbReference type="EMBL" id="BOMS01000023">
    <property type="protein sequence ID" value="GIE65583.1"/>
    <property type="molecule type" value="Genomic_DNA"/>
</dbReference>
<comment type="caution">
    <text evidence="1">The sequence shown here is derived from an EMBL/GenBank/DDBJ whole genome shotgun (WGS) entry which is preliminary data.</text>
</comment>
<dbReference type="InterPro" id="IPR015943">
    <property type="entry name" value="WD40/YVTN_repeat-like_dom_sf"/>
</dbReference>
<proteinExistence type="predicted"/>
<sequence>MLAVATLAATSGFTRPALSHAATPPGAAALPADPATLAADPAALSASPAAPAAHPAALSDFSDLSDKSAAPHAPAWRLTDTGSTVRFRGLAPVSASVAWVAGSAGTILRTVDGGRRWSSVGPADAAELQFRDIEAFDARHAVALTIGTGTDSRIYTTADGGRTWNRTFQNDDAAAFYDCITFLDRRHGLALSDPVDGKFRILATSDGGRSWTVRPPTGMPAALDGEFAFAASGTCLVSSGGRAFFATGGGATARVFSSADRGRTWTATGTPIPSGPSAGIYGLAFRDPHHGLAVGGDYTTPASAPSGAAVTRNGRTWSAATSPPGEYRSGVAWSTLALAPSTALGSGTSHSVSAIAVGPTGSDLSTDGGLTWHRFDTGSFDAVACVTHACWASGEQGRVARLTYTR</sequence>
<reference evidence="1 2" key="1">
    <citation type="submission" date="2021-01" db="EMBL/GenBank/DDBJ databases">
        <title>Whole genome shotgun sequence of Actinoplanes palleronii NBRC 14916.</title>
        <authorList>
            <person name="Komaki H."/>
            <person name="Tamura T."/>
        </authorList>
    </citation>
    <scope>NUCLEOTIDE SEQUENCE [LARGE SCALE GENOMIC DNA]</scope>
    <source>
        <strain evidence="1 2">NBRC 14916</strain>
    </source>
</reference>
<dbReference type="CDD" id="cd15482">
    <property type="entry name" value="Sialidase_non-viral"/>
    <property type="match status" value="2"/>
</dbReference>